<keyword evidence="1" id="KW-0862">Zinc</keyword>
<dbReference type="InterPro" id="IPR001878">
    <property type="entry name" value="Znf_CCHC"/>
</dbReference>
<dbReference type="Gramene" id="Psat01G0103800-T1">
    <property type="protein sequence ID" value="KAI5441825.1"/>
    <property type="gene ID" value="KIW84_011038"/>
</dbReference>
<dbReference type="GO" id="GO:0008270">
    <property type="term" value="F:zinc ion binding"/>
    <property type="evidence" value="ECO:0007669"/>
    <property type="project" value="UniProtKB-KW"/>
</dbReference>
<dbReference type="AlphaFoldDB" id="A0A9D4YPQ0"/>
<dbReference type="PROSITE" id="PS50158">
    <property type="entry name" value="ZF_CCHC"/>
    <property type="match status" value="3"/>
</dbReference>
<keyword evidence="1" id="KW-0479">Metal-binding</keyword>
<keyword evidence="1" id="KW-0863">Zinc-finger</keyword>
<dbReference type="GO" id="GO:0003676">
    <property type="term" value="F:nucleic acid binding"/>
    <property type="evidence" value="ECO:0007669"/>
    <property type="project" value="InterPro"/>
</dbReference>
<evidence type="ECO:0000259" key="3">
    <source>
        <dbReference type="PROSITE" id="PS50158"/>
    </source>
</evidence>
<dbReference type="SUPFAM" id="SSF57756">
    <property type="entry name" value="Retrovirus zinc finger-like domains"/>
    <property type="match status" value="2"/>
</dbReference>
<feature type="domain" description="CCHC-type" evidence="3">
    <location>
        <begin position="318"/>
        <end position="333"/>
    </location>
</feature>
<organism evidence="4 5">
    <name type="scientific">Pisum sativum</name>
    <name type="common">Garden pea</name>
    <name type="synonym">Lathyrus oleraceus</name>
    <dbReference type="NCBI Taxonomy" id="3888"/>
    <lineage>
        <taxon>Eukaryota</taxon>
        <taxon>Viridiplantae</taxon>
        <taxon>Streptophyta</taxon>
        <taxon>Embryophyta</taxon>
        <taxon>Tracheophyta</taxon>
        <taxon>Spermatophyta</taxon>
        <taxon>Magnoliopsida</taxon>
        <taxon>eudicotyledons</taxon>
        <taxon>Gunneridae</taxon>
        <taxon>Pentapetalae</taxon>
        <taxon>rosids</taxon>
        <taxon>fabids</taxon>
        <taxon>Fabales</taxon>
        <taxon>Fabaceae</taxon>
        <taxon>Papilionoideae</taxon>
        <taxon>50 kb inversion clade</taxon>
        <taxon>NPAAA clade</taxon>
        <taxon>Hologalegina</taxon>
        <taxon>IRL clade</taxon>
        <taxon>Fabeae</taxon>
        <taxon>Lathyrus</taxon>
    </lineage>
</organism>
<dbReference type="EMBL" id="JAMSHJ010000001">
    <property type="protein sequence ID" value="KAI5441825.1"/>
    <property type="molecule type" value="Genomic_DNA"/>
</dbReference>
<evidence type="ECO:0000313" key="5">
    <source>
        <dbReference type="Proteomes" id="UP001058974"/>
    </source>
</evidence>
<dbReference type="InterPro" id="IPR025558">
    <property type="entry name" value="DUF4283"/>
</dbReference>
<reference evidence="4 5" key="1">
    <citation type="journal article" date="2022" name="Nat. Genet.">
        <title>Improved pea reference genome and pan-genome highlight genomic features and evolutionary characteristics.</title>
        <authorList>
            <person name="Yang T."/>
            <person name="Liu R."/>
            <person name="Luo Y."/>
            <person name="Hu S."/>
            <person name="Wang D."/>
            <person name="Wang C."/>
            <person name="Pandey M.K."/>
            <person name="Ge S."/>
            <person name="Xu Q."/>
            <person name="Li N."/>
            <person name="Li G."/>
            <person name="Huang Y."/>
            <person name="Saxena R.K."/>
            <person name="Ji Y."/>
            <person name="Li M."/>
            <person name="Yan X."/>
            <person name="He Y."/>
            <person name="Liu Y."/>
            <person name="Wang X."/>
            <person name="Xiang C."/>
            <person name="Varshney R.K."/>
            <person name="Ding H."/>
            <person name="Gao S."/>
            <person name="Zong X."/>
        </authorList>
    </citation>
    <scope>NUCLEOTIDE SEQUENCE [LARGE SCALE GENOMIC DNA]</scope>
    <source>
        <strain evidence="4 5">cv. Zhongwan 6</strain>
    </source>
</reference>
<dbReference type="InterPro" id="IPR040256">
    <property type="entry name" value="At4g02000-like"/>
</dbReference>
<feature type="compositionally biased region" description="Basic and acidic residues" evidence="2">
    <location>
        <begin position="226"/>
        <end position="250"/>
    </location>
</feature>
<evidence type="ECO:0000256" key="1">
    <source>
        <dbReference type="PROSITE-ProRule" id="PRU00047"/>
    </source>
</evidence>
<accession>A0A9D4YPQ0</accession>
<dbReference type="Pfam" id="PF14111">
    <property type="entry name" value="DUF4283"/>
    <property type="match status" value="1"/>
</dbReference>
<comment type="caution">
    <text evidence="4">The sequence shown here is derived from an EMBL/GenBank/DDBJ whole genome shotgun (WGS) entry which is preliminary data.</text>
</comment>
<dbReference type="Gene3D" id="4.10.60.10">
    <property type="entry name" value="Zinc finger, CCHC-type"/>
    <property type="match status" value="2"/>
</dbReference>
<dbReference type="Proteomes" id="UP001058974">
    <property type="component" value="Chromosome 1"/>
</dbReference>
<dbReference type="InterPro" id="IPR036875">
    <property type="entry name" value="Znf_CCHC_sf"/>
</dbReference>
<name>A0A9D4YPQ0_PEA</name>
<evidence type="ECO:0000256" key="2">
    <source>
        <dbReference type="SAM" id="MobiDB-lite"/>
    </source>
</evidence>
<protein>
    <recommendedName>
        <fullName evidence="3">CCHC-type domain-containing protein</fullName>
    </recommendedName>
</protein>
<dbReference type="PANTHER" id="PTHR31286">
    <property type="entry name" value="GLYCINE-RICH CELL WALL STRUCTURAL PROTEIN 1.8-LIKE"/>
    <property type="match status" value="1"/>
</dbReference>
<feature type="domain" description="CCHC-type" evidence="3">
    <location>
        <begin position="297"/>
        <end position="312"/>
    </location>
</feature>
<gene>
    <name evidence="4" type="ORF">KIW84_011038</name>
</gene>
<dbReference type="Pfam" id="PF00098">
    <property type="entry name" value="zf-CCHC"/>
    <property type="match status" value="3"/>
</dbReference>
<evidence type="ECO:0000313" key="4">
    <source>
        <dbReference type="EMBL" id="KAI5441825.1"/>
    </source>
</evidence>
<sequence>MVDGKAELEDKIFHRTLVGKLCTDNPFNNRVFKTKMIQAWRLKNIFKAQDLGKNLFLFRFSLKPDTKTILRNGPWNLDRNILNLKKVFSEEPSSRLEMHYGVFWVRVYDLPLKLRSETMDRQLGGIIGHYEDIDPKETNVMGSFLRIKVKIILRKLLKRGTIIKYQGENRAEGYKEVEESDVSFGSWLKASLLLRNSEEPRKEHNYGSCNRNLFDSPIRVKDFEQDTKARAESYQQRVDRKGKNQNDRGKPYAAGKGFQRQSGMKRPSGGDSSAPAKCYRCGQAGHRIHECTSTEKKCFKCGKGGHLAAECRLKTMTCFNCGEVGHISPQCPKPKKENQSGGKVFTLSGSETSADDRLIRGTLW</sequence>
<feature type="region of interest" description="Disordered" evidence="2">
    <location>
        <begin position="226"/>
        <end position="275"/>
    </location>
</feature>
<proteinExistence type="predicted"/>
<dbReference type="SMART" id="SM00343">
    <property type="entry name" value="ZnF_C2HC"/>
    <property type="match status" value="3"/>
</dbReference>
<feature type="domain" description="CCHC-type" evidence="3">
    <location>
        <begin position="277"/>
        <end position="293"/>
    </location>
</feature>
<keyword evidence="5" id="KW-1185">Reference proteome</keyword>
<dbReference type="PANTHER" id="PTHR31286:SF167">
    <property type="entry name" value="OS09G0268800 PROTEIN"/>
    <property type="match status" value="1"/>
</dbReference>